<dbReference type="AlphaFoldDB" id="A0A383F7K9"/>
<dbReference type="Pfam" id="PF02397">
    <property type="entry name" value="Bac_transf"/>
    <property type="match status" value="1"/>
</dbReference>
<sequence length="153" mass="17790">MLERITATIFLTILFPFFALISVSIYIFSGRPILFKHKRCGYKFDEFYVIKFRTMRPNKGPSLTGFQDKRITGIGKILRKLKLDELPQLANIIKGEMVFIGPRPESIDIVNNHKNYFTYLDTIKPGITDINSIIFKDESNLFKTIDTNKYVNE</sequence>
<keyword evidence="1" id="KW-1133">Transmembrane helix</keyword>
<evidence type="ECO:0000313" key="3">
    <source>
        <dbReference type="EMBL" id="SVE64979.1"/>
    </source>
</evidence>
<evidence type="ECO:0000259" key="2">
    <source>
        <dbReference type="Pfam" id="PF02397"/>
    </source>
</evidence>
<dbReference type="InterPro" id="IPR003362">
    <property type="entry name" value="Bact_transf"/>
</dbReference>
<dbReference type="PANTHER" id="PTHR30576:SF0">
    <property type="entry name" value="UNDECAPRENYL-PHOSPHATE N-ACETYLGALACTOSAMINYL 1-PHOSPHATE TRANSFERASE-RELATED"/>
    <property type="match status" value="1"/>
</dbReference>
<proteinExistence type="predicted"/>
<dbReference type="GO" id="GO:0016780">
    <property type="term" value="F:phosphotransferase activity, for other substituted phosphate groups"/>
    <property type="evidence" value="ECO:0007669"/>
    <property type="project" value="TreeGrafter"/>
</dbReference>
<feature type="transmembrane region" description="Helical" evidence="1">
    <location>
        <begin position="6"/>
        <end position="29"/>
    </location>
</feature>
<reference evidence="3" key="1">
    <citation type="submission" date="2018-05" db="EMBL/GenBank/DDBJ databases">
        <authorList>
            <person name="Lanie J.A."/>
            <person name="Ng W.-L."/>
            <person name="Kazmierczak K.M."/>
            <person name="Andrzejewski T.M."/>
            <person name="Davidsen T.M."/>
            <person name="Wayne K.J."/>
            <person name="Tettelin H."/>
            <person name="Glass J.I."/>
            <person name="Rusch D."/>
            <person name="Podicherti R."/>
            <person name="Tsui H.-C.T."/>
            <person name="Winkler M.E."/>
        </authorList>
    </citation>
    <scope>NUCLEOTIDE SEQUENCE</scope>
</reference>
<name>A0A383F7K9_9ZZZZ</name>
<gene>
    <name evidence="3" type="ORF">METZ01_LOCUS517833</name>
</gene>
<feature type="non-terminal residue" evidence="3">
    <location>
        <position position="153"/>
    </location>
</feature>
<protein>
    <recommendedName>
        <fullName evidence="2">Bacterial sugar transferase domain-containing protein</fullName>
    </recommendedName>
</protein>
<keyword evidence="1" id="KW-0472">Membrane</keyword>
<evidence type="ECO:0000256" key="1">
    <source>
        <dbReference type="SAM" id="Phobius"/>
    </source>
</evidence>
<organism evidence="3">
    <name type="scientific">marine metagenome</name>
    <dbReference type="NCBI Taxonomy" id="408172"/>
    <lineage>
        <taxon>unclassified sequences</taxon>
        <taxon>metagenomes</taxon>
        <taxon>ecological metagenomes</taxon>
    </lineage>
</organism>
<dbReference type="PANTHER" id="PTHR30576">
    <property type="entry name" value="COLANIC BIOSYNTHESIS UDP-GLUCOSE LIPID CARRIER TRANSFERASE"/>
    <property type="match status" value="1"/>
</dbReference>
<feature type="domain" description="Bacterial sugar transferase" evidence="2">
    <location>
        <begin position="2"/>
        <end position="138"/>
    </location>
</feature>
<dbReference type="EMBL" id="UINC01232140">
    <property type="protein sequence ID" value="SVE64979.1"/>
    <property type="molecule type" value="Genomic_DNA"/>
</dbReference>
<keyword evidence="1" id="KW-0812">Transmembrane</keyword>
<accession>A0A383F7K9</accession>